<dbReference type="GeneID" id="62639263"/>
<dbReference type="Pfam" id="PF12860">
    <property type="entry name" value="PAS_7"/>
    <property type="match status" value="1"/>
</dbReference>
<evidence type="ECO:0000313" key="3">
    <source>
        <dbReference type="EMBL" id="MBM2417556.1"/>
    </source>
</evidence>
<dbReference type="EMBL" id="JAFBXE010000006">
    <property type="protein sequence ID" value="MBM2412888.1"/>
    <property type="molecule type" value="Genomic_DNA"/>
</dbReference>
<evidence type="ECO:0000313" key="5">
    <source>
        <dbReference type="Proteomes" id="UP000809440"/>
    </source>
</evidence>
<comment type="caution">
    <text evidence="2">The sequence shown here is derived from an EMBL/GenBank/DDBJ whole genome shotgun (WGS) entry which is preliminary data.</text>
</comment>
<evidence type="ECO:0000313" key="2">
    <source>
        <dbReference type="EMBL" id="MBM2412888.1"/>
    </source>
</evidence>
<accession>A0A9Q2NXX4</accession>
<protein>
    <submittedName>
        <fullName evidence="2">PAS-domain containing protein</fullName>
    </submittedName>
</protein>
<dbReference type="Gene3D" id="3.30.450.20">
    <property type="entry name" value="PAS domain"/>
    <property type="match status" value="2"/>
</dbReference>
<dbReference type="Pfam" id="PF13188">
    <property type="entry name" value="PAS_8"/>
    <property type="match status" value="1"/>
</dbReference>
<dbReference type="EMBL" id="JAFBXF010000006">
    <property type="protein sequence ID" value="MBM2417556.1"/>
    <property type="molecule type" value="Genomic_DNA"/>
</dbReference>
<organism evidence="2 4">
    <name type="scientific">Marivita cryptomonadis</name>
    <dbReference type="NCBI Taxonomy" id="505252"/>
    <lineage>
        <taxon>Bacteria</taxon>
        <taxon>Pseudomonadati</taxon>
        <taxon>Pseudomonadota</taxon>
        <taxon>Alphaproteobacteria</taxon>
        <taxon>Rhodobacterales</taxon>
        <taxon>Roseobacteraceae</taxon>
        <taxon>Marivita</taxon>
    </lineage>
</organism>
<dbReference type="InterPro" id="IPR000014">
    <property type="entry name" value="PAS"/>
</dbReference>
<dbReference type="InterPro" id="IPR035965">
    <property type="entry name" value="PAS-like_dom_sf"/>
</dbReference>
<dbReference type="SUPFAM" id="SSF55785">
    <property type="entry name" value="PYP-like sensor domain (PAS domain)"/>
    <property type="match status" value="2"/>
</dbReference>
<evidence type="ECO:0000313" key="4">
    <source>
        <dbReference type="Proteomes" id="UP000755667"/>
    </source>
</evidence>
<gene>
    <name evidence="2" type="ORF">JQX41_11280</name>
    <name evidence="3" type="ORF">JQX48_11285</name>
</gene>
<evidence type="ECO:0000259" key="1">
    <source>
        <dbReference type="Pfam" id="PF13188"/>
    </source>
</evidence>
<sequence length="444" mass="50381">MLSASDEPQSWQVIHRLLYPMMPDLPETLVELNRTSQDGELHVDIHRTEDCFRLTLRPTATNQIDWFKAKQTAILSKQRCDAVKHAPDLIWFTSRDGVLLWSNDAFSHYAESHNGPAAFCDHLAQILSDTNLSKPTRVKVALADTRPDLNRWLEVTRQDTDNGCVFFATGIDGMVHAEAAQHNFVQTLSKTFANLTTGLAIFDRDRRLMLFNPALVDLSRVPITFLSARPTLFEFFDKLRECRVMPEPKSYDDWRERLAKLVAAASDDRFRETWTLASGQTFDITGQPYPDGAIAFLFNDITAEVSLTRGYRVELDTLQSVIDMIEDAVCVFDSQGILTLCNTAYATLWNTDPDAGIPETTILDATQTWKSAFHPSPLWPELRDFVTNTTERASWDTDLRRKDGRELVCRIDPICHGATLIRFCHRTQQLDTHKGTEGLQIVSA</sequence>
<reference evidence="2 5" key="1">
    <citation type="submission" date="2021-01" db="EMBL/GenBank/DDBJ databases">
        <title>Diatom-associated Roseobacters Show Island Model of Population Structure.</title>
        <authorList>
            <person name="Qu L."/>
            <person name="Feng X."/>
            <person name="Chen Y."/>
            <person name="Li L."/>
            <person name="Wang X."/>
            <person name="Hu Z."/>
            <person name="Wang H."/>
            <person name="Luo H."/>
        </authorList>
    </citation>
    <scope>NUCLEOTIDE SEQUENCE</scope>
    <source>
        <strain evidence="3 5">CC28-63</strain>
        <strain evidence="2">CC28-69</strain>
    </source>
</reference>
<dbReference type="RefSeq" id="WP_171046060.1">
    <property type="nucleotide sequence ID" value="NZ_JAFBWU010000006.1"/>
</dbReference>
<dbReference type="Proteomes" id="UP000755667">
    <property type="component" value="Unassembled WGS sequence"/>
</dbReference>
<dbReference type="Proteomes" id="UP000809440">
    <property type="component" value="Unassembled WGS sequence"/>
</dbReference>
<proteinExistence type="predicted"/>
<dbReference type="AlphaFoldDB" id="A0A9Q2NXX4"/>
<feature type="domain" description="PAS" evidence="1">
    <location>
        <begin position="318"/>
        <end position="354"/>
    </location>
</feature>
<name>A0A9Q2NXX4_9RHOB</name>
<keyword evidence="5" id="KW-1185">Reference proteome</keyword>